<dbReference type="AlphaFoldDB" id="A0A7X0FDN2"/>
<evidence type="ECO:0000313" key="1">
    <source>
        <dbReference type="EMBL" id="MBB6357518.1"/>
    </source>
</evidence>
<proteinExistence type="predicted"/>
<organism evidence="1 2">
    <name type="scientific">Aminobacter aganoensis</name>
    <dbReference type="NCBI Taxonomy" id="83264"/>
    <lineage>
        <taxon>Bacteria</taxon>
        <taxon>Pseudomonadati</taxon>
        <taxon>Pseudomonadota</taxon>
        <taxon>Alphaproteobacteria</taxon>
        <taxon>Hyphomicrobiales</taxon>
        <taxon>Phyllobacteriaceae</taxon>
        <taxon>Aminobacter</taxon>
    </lineage>
</organism>
<accession>A0A7X0FDN2</accession>
<keyword evidence="2" id="KW-1185">Reference proteome</keyword>
<dbReference type="Proteomes" id="UP000536262">
    <property type="component" value="Unassembled WGS sequence"/>
</dbReference>
<dbReference type="EMBL" id="JACHOU010000025">
    <property type="protein sequence ID" value="MBB6357518.1"/>
    <property type="molecule type" value="Genomic_DNA"/>
</dbReference>
<dbReference type="RefSeq" id="WP_377865301.1">
    <property type="nucleotide sequence ID" value="NZ_BAABEG010000005.1"/>
</dbReference>
<sequence length="76" mass="8453">MTERAADMDLPSTKQATAAELAAILLDSLGELAKTGNVESACRLAGRACARLRNAEPQMARRFDVFLHRQTRHLEW</sequence>
<gene>
    <name evidence="1" type="ORF">GGR00_005341</name>
</gene>
<comment type="caution">
    <text evidence="1">The sequence shown here is derived from an EMBL/GenBank/DDBJ whole genome shotgun (WGS) entry which is preliminary data.</text>
</comment>
<protein>
    <submittedName>
        <fullName evidence="1">Uncharacterized protein</fullName>
    </submittedName>
</protein>
<name>A0A7X0FDN2_9HYPH</name>
<reference evidence="1 2" key="1">
    <citation type="submission" date="2020-08" db="EMBL/GenBank/DDBJ databases">
        <title>Genomic Encyclopedia of Type Strains, Phase IV (KMG-IV): sequencing the most valuable type-strain genomes for metagenomic binning, comparative biology and taxonomic classification.</title>
        <authorList>
            <person name="Goeker M."/>
        </authorList>
    </citation>
    <scope>NUCLEOTIDE SEQUENCE [LARGE SCALE GENOMIC DNA]</scope>
    <source>
        <strain evidence="1 2">DSM 7051</strain>
    </source>
</reference>
<evidence type="ECO:0000313" key="2">
    <source>
        <dbReference type="Proteomes" id="UP000536262"/>
    </source>
</evidence>